<evidence type="ECO:0000256" key="2">
    <source>
        <dbReference type="ARBA" id="ARBA00008479"/>
    </source>
</evidence>
<evidence type="ECO:0000313" key="6">
    <source>
        <dbReference type="Proteomes" id="UP000504606"/>
    </source>
</evidence>
<protein>
    <recommendedName>
        <fullName evidence="3">Nucleolar protein 16</fullName>
    </recommendedName>
</protein>
<comment type="similarity">
    <text evidence="2">Belongs to the NOP16 family.</text>
</comment>
<comment type="subcellular location">
    <subcellularLocation>
        <location evidence="1">Nucleus</location>
        <location evidence="1">Nucleolus</location>
    </subcellularLocation>
</comment>
<evidence type="ECO:0000313" key="7">
    <source>
        <dbReference type="RefSeq" id="XP_026294394.1"/>
    </source>
</evidence>
<evidence type="ECO:0000256" key="3">
    <source>
        <dbReference type="ARBA" id="ARBA00015522"/>
    </source>
</evidence>
<dbReference type="AlphaFoldDB" id="A0A6J1TLK9"/>
<dbReference type="InterPro" id="IPR019002">
    <property type="entry name" value="Ribosome_biogenesis_Nop16"/>
</dbReference>
<keyword evidence="4" id="KW-0539">Nucleus</keyword>
<feature type="region of interest" description="Disordered" evidence="5">
    <location>
        <begin position="1"/>
        <end position="28"/>
    </location>
</feature>
<dbReference type="GeneID" id="113218313"/>
<dbReference type="GO" id="GO:0005730">
    <property type="term" value="C:nucleolus"/>
    <property type="evidence" value="ECO:0007669"/>
    <property type="project" value="UniProtKB-SubCell"/>
</dbReference>
<keyword evidence="6" id="KW-1185">Reference proteome</keyword>
<evidence type="ECO:0000256" key="4">
    <source>
        <dbReference type="ARBA" id="ARBA00023242"/>
    </source>
</evidence>
<dbReference type="OrthoDB" id="285729at2759"/>
<accession>A0A6J1TLK9</accession>
<proteinExistence type="inferred from homology"/>
<reference evidence="7" key="1">
    <citation type="submission" date="2025-08" db="UniProtKB">
        <authorList>
            <consortium name="RefSeq"/>
        </authorList>
    </citation>
    <scope>IDENTIFICATION</scope>
    <source>
        <tissue evidence="7">Whole organism</tissue>
    </source>
</reference>
<feature type="compositionally biased region" description="Basic residues" evidence="5">
    <location>
        <begin position="1"/>
        <end position="24"/>
    </location>
</feature>
<dbReference type="Pfam" id="PF09420">
    <property type="entry name" value="Nop16"/>
    <property type="match status" value="2"/>
</dbReference>
<dbReference type="PANTHER" id="PTHR13243:SF1">
    <property type="entry name" value="NUCLEOLAR PROTEIN 16"/>
    <property type="match status" value="1"/>
</dbReference>
<dbReference type="Proteomes" id="UP000504606">
    <property type="component" value="Unplaced"/>
</dbReference>
<dbReference type="GO" id="GO:0042273">
    <property type="term" value="P:ribosomal large subunit biogenesis"/>
    <property type="evidence" value="ECO:0007669"/>
    <property type="project" value="TreeGrafter"/>
</dbReference>
<gene>
    <name evidence="7" type="primary">LOC113218313</name>
</gene>
<sequence length="182" mass="20981">MGKTKRQRKNKKFRYNVNRKRLGKTRTNTGTAAVGVPIVKKAWDEHKSIKENLTSMGLSYDPNSTLKIPTPKELLEPFLTEGKKENTPEMALSVPIKAHVAEELEVEAKAPRVKKFELPKGQVMYLSYLIDKYGDDFKAMSKDSKNIYQETWKQIRNKIRTFQNIPSQWEAYMAGRSDAQKT</sequence>
<organism evidence="6 7">
    <name type="scientific">Frankliniella occidentalis</name>
    <name type="common">Western flower thrips</name>
    <name type="synonym">Euthrips occidentalis</name>
    <dbReference type="NCBI Taxonomy" id="133901"/>
    <lineage>
        <taxon>Eukaryota</taxon>
        <taxon>Metazoa</taxon>
        <taxon>Ecdysozoa</taxon>
        <taxon>Arthropoda</taxon>
        <taxon>Hexapoda</taxon>
        <taxon>Insecta</taxon>
        <taxon>Pterygota</taxon>
        <taxon>Neoptera</taxon>
        <taxon>Paraneoptera</taxon>
        <taxon>Thysanoptera</taxon>
        <taxon>Terebrantia</taxon>
        <taxon>Thripoidea</taxon>
        <taxon>Thripidae</taxon>
        <taxon>Frankliniella</taxon>
    </lineage>
</organism>
<evidence type="ECO:0000256" key="1">
    <source>
        <dbReference type="ARBA" id="ARBA00004604"/>
    </source>
</evidence>
<dbReference type="PANTHER" id="PTHR13243">
    <property type="entry name" value="HSPC111 PROTEIN-RELATED"/>
    <property type="match status" value="1"/>
</dbReference>
<dbReference type="RefSeq" id="XP_026294394.1">
    <property type="nucleotide sequence ID" value="XM_026438609.2"/>
</dbReference>
<evidence type="ECO:0000256" key="5">
    <source>
        <dbReference type="SAM" id="MobiDB-lite"/>
    </source>
</evidence>
<dbReference type="KEGG" id="foc:113218313"/>
<name>A0A6J1TLK9_FRAOC</name>